<evidence type="ECO:0000256" key="5">
    <source>
        <dbReference type="ARBA" id="ARBA00022989"/>
    </source>
</evidence>
<keyword evidence="8" id="KW-0808">Transferase</keyword>
<keyword evidence="6" id="KW-0472">Membrane</keyword>
<name>A0A6A5RCQ6_9PLEO</name>
<protein>
    <submittedName>
        <fullName evidence="8">Glycosyltransferase family 31 protein</fullName>
    </submittedName>
</protein>
<dbReference type="InterPro" id="IPR026050">
    <property type="entry name" value="C1GALT1/C1GALT1_chp1"/>
</dbReference>
<proteinExistence type="inferred from homology"/>
<feature type="compositionally biased region" description="Basic and acidic residues" evidence="7">
    <location>
        <begin position="488"/>
        <end position="503"/>
    </location>
</feature>
<feature type="compositionally biased region" description="Basic and acidic residues" evidence="7">
    <location>
        <begin position="76"/>
        <end position="94"/>
    </location>
</feature>
<sequence length="630" mass="71230">MMRSLFTPSRVFVVVITFSLISFLWTFGLPHQLAELSAPIIEHPADGAKPHDSIAPAPVVHTSHATFPTVKPTSTVHDDRPKGDDDHRWDDKTRKTGQAAEQTPLPRPTASGPAGHDDDRGRWEDKEKSKASGKTSSTVVVSASPGPIMELISSANTTTTPTPTSISPPYRHTAAPVKGFCKDVKNAQDVMVVVKTSKAEAYDKLSGHLQGLLSCVPNFAIFSDHEGEIDGIPIHDALHEINSETRQNNGEFREYMIIQADPEYKPDAKKTKDLDKWKVLPMVYKAYQMNPHAKFYAFIEADTGLSWTNLLQWVARLDYRIPYYSGAQTFINKVQFAQRGPGILLSQGALRRYAKSYEERWSTDWQKRIGKECCGDYVLATALNDAHVELYTSWPLMQGEQPNTLDYTPKQWCSPAVTWHHMDNKSLSESWDLQKKWTAKHGWEKPYLHKDAFEEYVLPHITSRLENWDNLGSDTRVIAEAGRQKELKDGVRDANAAKEKPREAAGSLFPKREEKKGIETDTKKDDKKNEKIEEEAKETIDWTVIGTMVKDGADSSEACAALCLEIEDCLQWRYTNKGDGECHLSKVVKLGRKTENQGKSHIWTSGWIVDRIRGLTKGWECKEVKWKFYQ</sequence>
<comment type="subcellular location">
    <subcellularLocation>
        <location evidence="1">Membrane</location>
        <topology evidence="1">Single-pass type II membrane protein</topology>
    </subcellularLocation>
</comment>
<dbReference type="RefSeq" id="XP_033445421.1">
    <property type="nucleotide sequence ID" value="XM_033593679.1"/>
</dbReference>
<dbReference type="EMBL" id="ML978987">
    <property type="protein sequence ID" value="KAF1925169.1"/>
    <property type="molecule type" value="Genomic_DNA"/>
</dbReference>
<feature type="region of interest" description="Disordered" evidence="7">
    <location>
        <begin position="488"/>
        <end position="533"/>
    </location>
</feature>
<dbReference type="GeneID" id="54351347"/>
<feature type="compositionally biased region" description="Polar residues" evidence="7">
    <location>
        <begin position="64"/>
        <end position="75"/>
    </location>
</feature>
<keyword evidence="9" id="KW-1185">Reference proteome</keyword>
<dbReference type="GO" id="GO:0016740">
    <property type="term" value="F:transferase activity"/>
    <property type="evidence" value="ECO:0007669"/>
    <property type="project" value="UniProtKB-KW"/>
</dbReference>
<feature type="compositionally biased region" description="Basic and acidic residues" evidence="7">
    <location>
        <begin position="510"/>
        <end position="531"/>
    </location>
</feature>
<evidence type="ECO:0000256" key="2">
    <source>
        <dbReference type="ARBA" id="ARBA00006462"/>
    </source>
</evidence>
<reference evidence="8" key="1">
    <citation type="journal article" date="2020" name="Stud. Mycol.">
        <title>101 Dothideomycetes genomes: a test case for predicting lifestyles and emergence of pathogens.</title>
        <authorList>
            <person name="Haridas S."/>
            <person name="Albert R."/>
            <person name="Binder M."/>
            <person name="Bloem J."/>
            <person name="Labutti K."/>
            <person name="Salamov A."/>
            <person name="Andreopoulos B."/>
            <person name="Baker S."/>
            <person name="Barry K."/>
            <person name="Bills G."/>
            <person name="Bluhm B."/>
            <person name="Cannon C."/>
            <person name="Castanera R."/>
            <person name="Culley D."/>
            <person name="Daum C."/>
            <person name="Ezra D."/>
            <person name="Gonzalez J."/>
            <person name="Henrissat B."/>
            <person name="Kuo A."/>
            <person name="Liang C."/>
            <person name="Lipzen A."/>
            <person name="Lutzoni F."/>
            <person name="Magnuson J."/>
            <person name="Mondo S."/>
            <person name="Nolan M."/>
            <person name="Ohm R."/>
            <person name="Pangilinan J."/>
            <person name="Park H.-J."/>
            <person name="Ramirez L."/>
            <person name="Alfaro M."/>
            <person name="Sun H."/>
            <person name="Tritt A."/>
            <person name="Yoshinaga Y."/>
            <person name="Zwiers L.-H."/>
            <person name="Turgeon B."/>
            <person name="Goodwin S."/>
            <person name="Spatafora J."/>
            <person name="Crous P."/>
            <person name="Grigoriev I."/>
        </authorList>
    </citation>
    <scope>NUCLEOTIDE SEQUENCE</scope>
    <source>
        <strain evidence="8">CBS 183.55</strain>
    </source>
</reference>
<keyword evidence="5" id="KW-1133">Transmembrane helix</keyword>
<evidence type="ECO:0000313" key="9">
    <source>
        <dbReference type="Proteomes" id="UP000800082"/>
    </source>
</evidence>
<accession>A0A6A5RCQ6</accession>
<keyword evidence="4" id="KW-0735">Signal-anchor</keyword>
<evidence type="ECO:0000256" key="7">
    <source>
        <dbReference type="SAM" id="MobiDB-lite"/>
    </source>
</evidence>
<organism evidence="8 9">
    <name type="scientific">Didymella exigua CBS 183.55</name>
    <dbReference type="NCBI Taxonomy" id="1150837"/>
    <lineage>
        <taxon>Eukaryota</taxon>
        <taxon>Fungi</taxon>
        <taxon>Dikarya</taxon>
        <taxon>Ascomycota</taxon>
        <taxon>Pezizomycotina</taxon>
        <taxon>Dothideomycetes</taxon>
        <taxon>Pleosporomycetidae</taxon>
        <taxon>Pleosporales</taxon>
        <taxon>Pleosporineae</taxon>
        <taxon>Didymellaceae</taxon>
        <taxon>Didymella</taxon>
    </lineage>
</organism>
<dbReference type="OrthoDB" id="414175at2759"/>
<keyword evidence="3" id="KW-0812">Transmembrane</keyword>
<dbReference type="AlphaFoldDB" id="A0A6A5RCQ6"/>
<gene>
    <name evidence="8" type="ORF">M421DRAFT_424190</name>
</gene>
<dbReference type="PANTHER" id="PTHR23033:SF47">
    <property type="entry name" value="APPLE DOMAIN-CONTAINING PROTEIN-RELATED"/>
    <property type="match status" value="1"/>
</dbReference>
<dbReference type="PANTHER" id="PTHR23033">
    <property type="entry name" value="BETA1,3-GALACTOSYLTRANSFERASE"/>
    <property type="match status" value="1"/>
</dbReference>
<evidence type="ECO:0000256" key="6">
    <source>
        <dbReference type="ARBA" id="ARBA00023136"/>
    </source>
</evidence>
<evidence type="ECO:0000256" key="1">
    <source>
        <dbReference type="ARBA" id="ARBA00004606"/>
    </source>
</evidence>
<evidence type="ECO:0000313" key="8">
    <source>
        <dbReference type="EMBL" id="KAF1925169.1"/>
    </source>
</evidence>
<feature type="region of interest" description="Disordered" evidence="7">
    <location>
        <begin position="64"/>
        <end position="141"/>
    </location>
</feature>
<dbReference type="Gene3D" id="3.90.550.50">
    <property type="match status" value="1"/>
</dbReference>
<comment type="similarity">
    <text evidence="2">Belongs to the glycosyltransferase 31 family. Beta3-Gal-T subfamily.</text>
</comment>
<feature type="compositionally biased region" description="Basic and acidic residues" evidence="7">
    <location>
        <begin position="115"/>
        <end position="130"/>
    </location>
</feature>
<evidence type="ECO:0000256" key="4">
    <source>
        <dbReference type="ARBA" id="ARBA00022968"/>
    </source>
</evidence>
<evidence type="ECO:0000256" key="3">
    <source>
        <dbReference type="ARBA" id="ARBA00022692"/>
    </source>
</evidence>
<feature type="compositionally biased region" description="Polar residues" evidence="7">
    <location>
        <begin position="132"/>
        <end position="141"/>
    </location>
</feature>
<dbReference type="Proteomes" id="UP000800082">
    <property type="component" value="Unassembled WGS sequence"/>
</dbReference>
<dbReference type="GO" id="GO:0016020">
    <property type="term" value="C:membrane"/>
    <property type="evidence" value="ECO:0007669"/>
    <property type="project" value="UniProtKB-SubCell"/>
</dbReference>